<dbReference type="OrthoDB" id="5564966at2"/>
<dbReference type="Proteomes" id="UP000006833">
    <property type="component" value="Chromosome"/>
</dbReference>
<accession>A8LRW7</accession>
<protein>
    <submittedName>
        <fullName evidence="6">UspA domain protein</fullName>
    </submittedName>
</protein>
<dbReference type="STRING" id="398580.Dshi_0929"/>
<dbReference type="HOGENOM" id="CLU_049301_1_1_5"/>
<reference evidence="7" key="1">
    <citation type="journal article" date="2010" name="ISME J.">
        <title>The complete genome sequence of the algal symbiont Dinoroseobacter shibae: a hitchhiker's guide to life in the sea.</title>
        <authorList>
            <person name="Wagner-Dobler I."/>
            <person name="Ballhausen B."/>
            <person name="Berger M."/>
            <person name="Brinkhoff T."/>
            <person name="Buchholz I."/>
            <person name="Bunk B."/>
            <person name="Cypionka H."/>
            <person name="Daniel R."/>
            <person name="Drepper T."/>
            <person name="Gerdts G."/>
            <person name="Hahnke S."/>
            <person name="Han C."/>
            <person name="Jahn D."/>
            <person name="Kalhoefer D."/>
            <person name="Kiss H."/>
            <person name="Klenk H.P."/>
            <person name="Kyrpides N."/>
            <person name="Liebl W."/>
            <person name="Liesegang H."/>
            <person name="Meincke L."/>
            <person name="Pati A."/>
            <person name="Petersen J."/>
            <person name="Piekarski T."/>
            <person name="Pommerenke C."/>
            <person name="Pradella S."/>
            <person name="Pukall R."/>
            <person name="Rabus R."/>
            <person name="Stackebrandt E."/>
            <person name="Thole S."/>
            <person name="Thompson L."/>
            <person name="Tielen P."/>
            <person name="Tomasch J."/>
            <person name="von Jan M."/>
            <person name="Wanphrut N."/>
            <person name="Wichels A."/>
            <person name="Zech H."/>
            <person name="Simon M."/>
        </authorList>
    </citation>
    <scope>NUCLEOTIDE SEQUENCE [LARGE SCALE GENOMIC DNA]</scope>
    <source>
        <strain evidence="7">DSM 16493 / NCIMB 14021 / DFL 12</strain>
    </source>
</reference>
<dbReference type="InterPro" id="IPR006016">
    <property type="entry name" value="UspA"/>
</dbReference>
<dbReference type="PANTHER" id="PTHR47892:SF1">
    <property type="entry name" value="UNIVERSAL STRESS PROTEIN E"/>
    <property type="match status" value="1"/>
</dbReference>
<gene>
    <name evidence="6" type="ordered locus">Dshi_0929</name>
</gene>
<dbReference type="PANTHER" id="PTHR47892">
    <property type="entry name" value="UNIVERSAL STRESS PROTEIN E"/>
    <property type="match status" value="1"/>
</dbReference>
<organism evidence="6 7">
    <name type="scientific">Dinoroseobacter shibae (strain DSM 16493 / NCIMB 14021 / DFL 12)</name>
    <dbReference type="NCBI Taxonomy" id="398580"/>
    <lineage>
        <taxon>Bacteria</taxon>
        <taxon>Pseudomonadati</taxon>
        <taxon>Pseudomonadota</taxon>
        <taxon>Alphaproteobacteria</taxon>
        <taxon>Rhodobacterales</taxon>
        <taxon>Roseobacteraceae</taxon>
        <taxon>Dinoroseobacter</taxon>
    </lineage>
</organism>
<dbReference type="SUPFAM" id="SSF52402">
    <property type="entry name" value="Adenine nucleotide alpha hydrolases-like"/>
    <property type="match status" value="2"/>
</dbReference>
<comment type="subcellular location">
    <subcellularLocation>
        <location evidence="1">Cytoplasm</location>
    </subcellularLocation>
</comment>
<evidence type="ECO:0000256" key="4">
    <source>
        <dbReference type="ARBA" id="ARBA00037131"/>
    </source>
</evidence>
<evidence type="ECO:0000313" key="7">
    <source>
        <dbReference type="Proteomes" id="UP000006833"/>
    </source>
</evidence>
<dbReference type="EMBL" id="CP000830">
    <property type="protein sequence ID" value="ABV92674.1"/>
    <property type="molecule type" value="Genomic_DNA"/>
</dbReference>
<evidence type="ECO:0000256" key="2">
    <source>
        <dbReference type="ARBA" id="ARBA00008791"/>
    </source>
</evidence>
<evidence type="ECO:0000313" key="6">
    <source>
        <dbReference type="EMBL" id="ABV92674.1"/>
    </source>
</evidence>
<evidence type="ECO:0000259" key="5">
    <source>
        <dbReference type="Pfam" id="PF00582"/>
    </source>
</evidence>
<keyword evidence="3" id="KW-0963">Cytoplasm</keyword>
<feature type="domain" description="UspA" evidence="5">
    <location>
        <begin position="9"/>
        <end position="146"/>
    </location>
</feature>
<feature type="domain" description="UspA" evidence="5">
    <location>
        <begin position="181"/>
        <end position="315"/>
    </location>
</feature>
<dbReference type="RefSeq" id="WP_012177606.1">
    <property type="nucleotide sequence ID" value="NC_009952.1"/>
</dbReference>
<dbReference type="KEGG" id="dsh:Dshi_0929"/>
<evidence type="ECO:0000256" key="1">
    <source>
        <dbReference type="ARBA" id="ARBA00004496"/>
    </source>
</evidence>
<dbReference type="Gene3D" id="3.40.50.12370">
    <property type="match status" value="1"/>
</dbReference>
<dbReference type="Pfam" id="PF00582">
    <property type="entry name" value="Usp"/>
    <property type="match status" value="2"/>
</dbReference>
<sequence length="326" mass="35181">MTTGPGKPRKILAVADASEVQIALQSALTLADTLGASLEVIACVEPPHDLSILSRLSGEDPGRLIEEAVERTREEVRARLDATMHDTPLDLSVAVGKAYLEIIRHVARSECDFVVKKAEPLSGIDRFLFASTDQHLLRKCPCPVWLQTPTASKSPRRVLAAVDLDVWDAAEPETLAALNRRVVAAACMVADAPDAEVIVLHAWEAIGQGMIWAFSGESDARISADRYVNEILDARHDAMNKFLAQVRTEIGQGPRLLPRLARGAPETVIHDQSRQLAAELVVMGTVARTGLSGVFIGNTAENIINSLECPVLAVKPDGFVSPLLRG</sequence>
<dbReference type="AlphaFoldDB" id="A8LRW7"/>
<dbReference type="CDD" id="cd00293">
    <property type="entry name" value="USP-like"/>
    <property type="match status" value="1"/>
</dbReference>
<name>A8LRW7_DINSH</name>
<dbReference type="eggNOG" id="COG0589">
    <property type="taxonomic scope" value="Bacteria"/>
</dbReference>
<proteinExistence type="inferred from homology"/>
<dbReference type="GO" id="GO:0005737">
    <property type="term" value="C:cytoplasm"/>
    <property type="evidence" value="ECO:0007669"/>
    <property type="project" value="UniProtKB-SubCell"/>
</dbReference>
<comment type="function">
    <text evidence="4">Required for resistance to DNA-damaging agents.</text>
</comment>
<evidence type="ECO:0000256" key="3">
    <source>
        <dbReference type="ARBA" id="ARBA00022490"/>
    </source>
</evidence>
<keyword evidence="7" id="KW-1185">Reference proteome</keyword>
<comment type="similarity">
    <text evidence="2">Belongs to the universal stress protein A family.</text>
</comment>